<dbReference type="CDD" id="cd05233">
    <property type="entry name" value="SDR_c"/>
    <property type="match status" value="1"/>
</dbReference>
<dbReference type="SUPFAM" id="SSF51735">
    <property type="entry name" value="NAD(P)-binding Rossmann-fold domains"/>
    <property type="match status" value="1"/>
</dbReference>
<proteinExistence type="inferred from homology"/>
<dbReference type="PANTHER" id="PTHR42879">
    <property type="entry name" value="3-OXOACYL-(ACYL-CARRIER-PROTEIN) REDUCTASE"/>
    <property type="match status" value="1"/>
</dbReference>
<dbReference type="PATRIC" id="fig|1565605.3.peg.2984"/>
<sequence length="264" mass="27970">MDLQLNAKRALVTGSTAGIGFAIASALAAEGAHVILNGRTQPRVDDALARLRAACPQAAVRGIAADLSTATGVAQLLAACPEVDVLVNNLGIFASVPFEAIDDSEWFRFFEVNVMSGVRLARHYLPQMKTRDWGRIIFISSESGVCPPAEMVHYGMTKSAQLSVSRGLAETCAGTRVTVNALLPGPTRTEGVAEYLDDLAKQKNLSFTEMEQQLFSSARPTSILKRLIEPAEIASTVAYLCSPLSAATNGAAIHAEGGVVRSLI</sequence>
<dbReference type="AlphaFoldDB" id="A0A0C5JBX6"/>
<keyword evidence="4" id="KW-1185">Reference proteome</keyword>
<evidence type="ECO:0000256" key="1">
    <source>
        <dbReference type="ARBA" id="ARBA00006484"/>
    </source>
</evidence>
<organism evidence="3 4">
    <name type="scientific">Rugosibacter aromaticivorans</name>
    <dbReference type="NCBI Taxonomy" id="1565605"/>
    <lineage>
        <taxon>Bacteria</taxon>
        <taxon>Pseudomonadati</taxon>
        <taxon>Pseudomonadota</taxon>
        <taxon>Betaproteobacteria</taxon>
        <taxon>Nitrosomonadales</taxon>
        <taxon>Sterolibacteriaceae</taxon>
        <taxon>Rugosibacter</taxon>
    </lineage>
</organism>
<evidence type="ECO:0000313" key="4">
    <source>
        <dbReference type="Proteomes" id="UP000061603"/>
    </source>
</evidence>
<accession>A0A0C5JBX6</accession>
<dbReference type="FunFam" id="3.40.50.720:FF:000084">
    <property type="entry name" value="Short-chain dehydrogenase reductase"/>
    <property type="match status" value="1"/>
</dbReference>
<dbReference type="Proteomes" id="UP000061603">
    <property type="component" value="Chromosome"/>
</dbReference>
<dbReference type="EMBL" id="CP010554">
    <property type="protein sequence ID" value="AJP49259.1"/>
    <property type="molecule type" value="Genomic_DNA"/>
</dbReference>
<dbReference type="InterPro" id="IPR002347">
    <property type="entry name" value="SDR_fam"/>
</dbReference>
<evidence type="ECO:0000256" key="2">
    <source>
        <dbReference type="RuleBase" id="RU000363"/>
    </source>
</evidence>
<protein>
    <submittedName>
        <fullName evidence="3">Oxidoreductase</fullName>
    </submittedName>
</protein>
<comment type="similarity">
    <text evidence="1 2">Belongs to the short-chain dehydrogenases/reductases (SDR) family.</text>
</comment>
<dbReference type="InterPro" id="IPR050259">
    <property type="entry name" value="SDR"/>
</dbReference>
<evidence type="ECO:0000313" key="3">
    <source>
        <dbReference type="EMBL" id="AJP49259.1"/>
    </source>
</evidence>
<dbReference type="Gene3D" id="3.40.50.720">
    <property type="entry name" value="NAD(P)-binding Rossmann-like Domain"/>
    <property type="match status" value="1"/>
</dbReference>
<name>A0A0C5JBX6_9PROT</name>
<dbReference type="PRINTS" id="PR00080">
    <property type="entry name" value="SDRFAMILY"/>
</dbReference>
<gene>
    <name evidence="3" type="ORF">PG1C_14100</name>
</gene>
<reference evidence="3 4" key="1">
    <citation type="journal article" date="2015" name="Genome Announc.">
        <title>Complete Genome Sequence of a Novel Bacterium within the Family Rhodocyclaceae That Degrades Polycyclic Aromatic Hydrocarbons.</title>
        <authorList>
            <person name="Singleton D.R."/>
            <person name="Dickey A.N."/>
            <person name="Scholl E.H."/>
            <person name="Wright F.A."/>
            <person name="Aitken M.D."/>
        </authorList>
    </citation>
    <scope>NUCLEOTIDE SEQUENCE [LARGE SCALE GENOMIC DNA]</scope>
    <source>
        <strain evidence="4">PG1-Ca6</strain>
    </source>
</reference>
<dbReference type="STRING" id="1565605.PG1C_14100"/>
<dbReference type="Pfam" id="PF00106">
    <property type="entry name" value="adh_short"/>
    <property type="match status" value="1"/>
</dbReference>
<dbReference type="HOGENOM" id="CLU_010194_1_2_4"/>
<dbReference type="KEGG" id="rbu:PG1C_14100"/>
<dbReference type="RefSeq" id="WP_202635387.1">
    <property type="nucleotide sequence ID" value="NZ_CP010554.1"/>
</dbReference>
<dbReference type="InterPro" id="IPR036291">
    <property type="entry name" value="NAD(P)-bd_dom_sf"/>
</dbReference>
<dbReference type="PRINTS" id="PR00081">
    <property type="entry name" value="GDHRDH"/>
</dbReference>